<protein>
    <submittedName>
        <fullName evidence="1">Uncharacterized protein</fullName>
    </submittedName>
</protein>
<dbReference type="Pfam" id="PF11578">
    <property type="entry name" value="DUF3237"/>
    <property type="match status" value="1"/>
</dbReference>
<accession>A0A8H3G660</accession>
<proteinExistence type="predicted"/>
<dbReference type="Gene3D" id="2.40.160.20">
    <property type="match status" value="1"/>
</dbReference>
<keyword evidence="2" id="KW-1185">Reference proteome</keyword>
<dbReference type="Proteomes" id="UP000664203">
    <property type="component" value="Unassembled WGS sequence"/>
</dbReference>
<dbReference type="OrthoDB" id="2544694at2759"/>
<evidence type="ECO:0000313" key="1">
    <source>
        <dbReference type="EMBL" id="CAF9936555.1"/>
    </source>
</evidence>
<comment type="caution">
    <text evidence="1">The sequence shown here is derived from an EMBL/GenBank/DDBJ whole genome shotgun (WGS) entry which is preliminary data.</text>
</comment>
<reference evidence="1" key="1">
    <citation type="submission" date="2021-03" db="EMBL/GenBank/DDBJ databases">
        <authorList>
            <person name="Tagirdzhanova G."/>
        </authorList>
    </citation>
    <scope>NUCLEOTIDE SEQUENCE</scope>
</reference>
<dbReference type="AlphaFoldDB" id="A0A8H3G660"/>
<organism evidence="1 2">
    <name type="scientific">Alectoria fallacina</name>
    <dbReference type="NCBI Taxonomy" id="1903189"/>
    <lineage>
        <taxon>Eukaryota</taxon>
        <taxon>Fungi</taxon>
        <taxon>Dikarya</taxon>
        <taxon>Ascomycota</taxon>
        <taxon>Pezizomycotina</taxon>
        <taxon>Lecanoromycetes</taxon>
        <taxon>OSLEUM clade</taxon>
        <taxon>Lecanoromycetidae</taxon>
        <taxon>Lecanorales</taxon>
        <taxon>Lecanorineae</taxon>
        <taxon>Parmeliaceae</taxon>
        <taxon>Alectoria</taxon>
    </lineage>
</organism>
<name>A0A8H3G660_9LECA</name>
<gene>
    <name evidence="1" type="ORF">ALECFALPRED_006889</name>
</gene>
<evidence type="ECO:0000313" key="2">
    <source>
        <dbReference type="Proteomes" id="UP000664203"/>
    </source>
</evidence>
<sequence length="194" mass="20689">MESQRHDQLTVQNVVSNNPASARKAMPPDNIPQLHIGTGNLSTGGTLVLGHVTMGALVSEPGSLKFETLINATMSHTNDFPTIDPSGLYDRPNFLDLVSTDDGAYLQIHATGIQQSTLEVASIINGQSDSASVPYGAIYSVFVISFRTGSAKYQNLENSIFVGSETVKALGNGDFRVGLRVSKLYGTKTNVTLT</sequence>
<dbReference type="EMBL" id="CAJPDR010000446">
    <property type="protein sequence ID" value="CAF9936555.1"/>
    <property type="molecule type" value="Genomic_DNA"/>
</dbReference>